<protein>
    <submittedName>
        <fullName evidence="2">Uncharacterized protein</fullName>
    </submittedName>
</protein>
<dbReference type="Proteomes" id="UP000186922">
    <property type="component" value="Unassembled WGS sequence"/>
</dbReference>
<proteinExistence type="predicted"/>
<evidence type="ECO:0000313" key="3">
    <source>
        <dbReference type="Proteomes" id="UP000186922"/>
    </source>
</evidence>
<accession>A0A1D1US89</accession>
<feature type="region of interest" description="Disordered" evidence="1">
    <location>
        <begin position="1"/>
        <end position="23"/>
    </location>
</feature>
<organism evidence="2 3">
    <name type="scientific">Ramazzottius varieornatus</name>
    <name type="common">Water bear</name>
    <name type="synonym">Tardigrade</name>
    <dbReference type="NCBI Taxonomy" id="947166"/>
    <lineage>
        <taxon>Eukaryota</taxon>
        <taxon>Metazoa</taxon>
        <taxon>Ecdysozoa</taxon>
        <taxon>Tardigrada</taxon>
        <taxon>Eutardigrada</taxon>
        <taxon>Parachela</taxon>
        <taxon>Hypsibioidea</taxon>
        <taxon>Ramazzottiidae</taxon>
        <taxon>Ramazzottius</taxon>
    </lineage>
</organism>
<evidence type="ECO:0000256" key="1">
    <source>
        <dbReference type="SAM" id="MobiDB-lite"/>
    </source>
</evidence>
<name>A0A1D1US89_RAMVA</name>
<comment type="caution">
    <text evidence="2">The sequence shown here is derived from an EMBL/GenBank/DDBJ whole genome shotgun (WGS) entry which is preliminary data.</text>
</comment>
<dbReference type="EMBL" id="BDGG01000002">
    <property type="protein sequence ID" value="GAU92556.1"/>
    <property type="molecule type" value="Genomic_DNA"/>
</dbReference>
<gene>
    <name evidence="2" type="primary">RvY_04621-1</name>
    <name evidence="2" type="synonym">RvY_04621.1</name>
    <name evidence="2" type="ORF">RvY_04621</name>
</gene>
<dbReference type="AlphaFoldDB" id="A0A1D1US89"/>
<reference evidence="2 3" key="1">
    <citation type="journal article" date="2016" name="Nat. Commun.">
        <title>Extremotolerant tardigrade genome and improved radiotolerance of human cultured cells by tardigrade-unique protein.</title>
        <authorList>
            <person name="Hashimoto T."/>
            <person name="Horikawa D.D."/>
            <person name="Saito Y."/>
            <person name="Kuwahara H."/>
            <person name="Kozuka-Hata H."/>
            <person name="Shin-I T."/>
            <person name="Minakuchi Y."/>
            <person name="Ohishi K."/>
            <person name="Motoyama A."/>
            <person name="Aizu T."/>
            <person name="Enomoto A."/>
            <person name="Kondo K."/>
            <person name="Tanaka S."/>
            <person name="Hara Y."/>
            <person name="Koshikawa S."/>
            <person name="Sagara H."/>
            <person name="Miura T."/>
            <person name="Yokobori S."/>
            <person name="Miyagawa K."/>
            <person name="Suzuki Y."/>
            <person name="Kubo T."/>
            <person name="Oyama M."/>
            <person name="Kohara Y."/>
            <person name="Fujiyama A."/>
            <person name="Arakawa K."/>
            <person name="Katayama T."/>
            <person name="Toyoda A."/>
            <person name="Kunieda T."/>
        </authorList>
    </citation>
    <scope>NUCLEOTIDE SEQUENCE [LARGE SCALE GENOMIC DNA]</scope>
    <source>
        <strain evidence="2 3">YOKOZUNA-1</strain>
    </source>
</reference>
<keyword evidence="3" id="KW-1185">Reference proteome</keyword>
<sequence length="60" mass="6566">MAEGKASDSSLTGAKKKKRTPSASLFCSGSISFAWRECVSSVAEERMRKEMGLLQPKTRI</sequence>
<evidence type="ECO:0000313" key="2">
    <source>
        <dbReference type="EMBL" id="GAU92556.1"/>
    </source>
</evidence>